<name>A0A101M4S1_PICGL</name>
<dbReference type="EMBL" id="LKAM01000001">
    <property type="protein sequence ID" value="KUM51076.1"/>
    <property type="molecule type" value="Genomic_DNA"/>
</dbReference>
<keyword evidence="1" id="KW-1133">Transmembrane helix</keyword>
<dbReference type="AlphaFoldDB" id="A0A101M4S1"/>
<organism evidence="2">
    <name type="scientific">Picea glauca</name>
    <name type="common">White spruce</name>
    <name type="synonym">Pinus glauca</name>
    <dbReference type="NCBI Taxonomy" id="3330"/>
    <lineage>
        <taxon>Eukaryota</taxon>
        <taxon>Viridiplantae</taxon>
        <taxon>Streptophyta</taxon>
        <taxon>Embryophyta</taxon>
        <taxon>Tracheophyta</taxon>
        <taxon>Spermatophyta</taxon>
        <taxon>Pinopsida</taxon>
        <taxon>Pinidae</taxon>
        <taxon>Conifers I</taxon>
        <taxon>Pinales</taxon>
        <taxon>Pinaceae</taxon>
        <taxon>Picea</taxon>
    </lineage>
</organism>
<feature type="transmembrane region" description="Helical" evidence="1">
    <location>
        <begin position="37"/>
        <end position="56"/>
    </location>
</feature>
<reference evidence="2" key="1">
    <citation type="journal article" date="2015" name="Genome Biol. Evol.">
        <title>Organellar Genomes of White Spruce (Picea glauca): Assembly and Annotation.</title>
        <authorList>
            <person name="Jackman S.D."/>
            <person name="Warren R.L."/>
            <person name="Gibb E.A."/>
            <person name="Vandervalk B.P."/>
            <person name="Mohamadi H."/>
            <person name="Chu J."/>
            <person name="Raymond A."/>
            <person name="Pleasance S."/>
            <person name="Coope R."/>
            <person name="Wildung M.R."/>
            <person name="Ritland C.E."/>
            <person name="Bousquet J."/>
            <person name="Jones S.J."/>
            <person name="Bohlmann J."/>
            <person name="Birol I."/>
        </authorList>
    </citation>
    <scope>NUCLEOTIDE SEQUENCE [LARGE SCALE GENOMIC DNA]</scope>
    <source>
        <tissue evidence="2">Flushing bud</tissue>
    </source>
</reference>
<protein>
    <submittedName>
        <fullName evidence="2">Uncharacterized protein</fullName>
    </submittedName>
</protein>
<proteinExistence type="predicted"/>
<keyword evidence="1" id="KW-0812">Transmembrane</keyword>
<accession>A0A101M4S1</accession>
<gene>
    <name evidence="2" type="ORF">ABT39_MTgene922</name>
</gene>
<keyword evidence="1" id="KW-0472">Membrane</keyword>
<keyword evidence="2" id="KW-0496">Mitochondrion</keyword>
<evidence type="ECO:0000313" key="2">
    <source>
        <dbReference type="EMBL" id="KUM51076.1"/>
    </source>
</evidence>
<sequence>MLLLKRRRDQPDLELGNEFNLQLVKPLTKVLCPVRPLLLLSFPLLSMPLFVMNLHLELDDLQLDLPLDHKPGM</sequence>
<evidence type="ECO:0000256" key="1">
    <source>
        <dbReference type="SAM" id="Phobius"/>
    </source>
</evidence>
<comment type="caution">
    <text evidence="2">The sequence shown here is derived from an EMBL/GenBank/DDBJ whole genome shotgun (WGS) entry which is preliminary data.</text>
</comment>
<geneLocation type="mitochondrion" evidence="2"/>